<dbReference type="AlphaFoldDB" id="I3T6M2"/>
<dbReference type="GO" id="GO:0016628">
    <property type="term" value="F:oxidoreductase activity, acting on the CH-CH group of donors, NAD or NADP as acceptor"/>
    <property type="evidence" value="ECO:0007669"/>
    <property type="project" value="InterPro"/>
</dbReference>
<dbReference type="SUPFAM" id="SSF50129">
    <property type="entry name" value="GroES-like"/>
    <property type="match status" value="1"/>
</dbReference>
<dbReference type="EMBL" id="BT148370">
    <property type="protein sequence ID" value="AFK48164.1"/>
    <property type="molecule type" value="mRNA"/>
</dbReference>
<evidence type="ECO:0000313" key="1">
    <source>
        <dbReference type="EMBL" id="AFK48164.1"/>
    </source>
</evidence>
<dbReference type="InterPro" id="IPR011032">
    <property type="entry name" value="GroES-like_sf"/>
</dbReference>
<reference evidence="1" key="1">
    <citation type="submission" date="2012-05" db="EMBL/GenBank/DDBJ databases">
        <authorList>
            <person name="Krishnakumar V."/>
            <person name="Cheung F."/>
            <person name="Xiao Y."/>
            <person name="Chan A."/>
            <person name="Moskal W.A."/>
            <person name="Town C.D."/>
        </authorList>
    </citation>
    <scope>NUCLEOTIDE SEQUENCE</scope>
</reference>
<protein>
    <submittedName>
        <fullName evidence="1">Uncharacterized protein</fullName>
    </submittedName>
</protein>
<proteinExistence type="evidence at transcript level"/>
<dbReference type="Gene3D" id="3.40.50.720">
    <property type="entry name" value="NAD(P)-binding Rossmann-like Domain"/>
    <property type="match status" value="1"/>
</dbReference>
<dbReference type="PANTHER" id="PTHR43205">
    <property type="entry name" value="PROSTAGLANDIN REDUCTASE"/>
    <property type="match status" value="1"/>
</dbReference>
<accession>I3T6M2</accession>
<sequence length="65" mass="7244">MEGFNSADFFHLNPKLLEFVLPHIRDGKIVYVEDITEGFENGPAPLIGLYSGRNVGKQVVVVARE</sequence>
<dbReference type="Gene3D" id="3.90.180.10">
    <property type="entry name" value="Medium-chain alcohol dehydrogenases, catalytic domain"/>
    <property type="match status" value="1"/>
</dbReference>
<dbReference type="InterPro" id="IPR045010">
    <property type="entry name" value="MDR_fam"/>
</dbReference>
<organism evidence="1">
    <name type="scientific">Medicago truncatula</name>
    <name type="common">Barrel medic</name>
    <name type="synonym">Medicago tribuloides</name>
    <dbReference type="NCBI Taxonomy" id="3880"/>
    <lineage>
        <taxon>Eukaryota</taxon>
        <taxon>Viridiplantae</taxon>
        <taxon>Streptophyta</taxon>
        <taxon>Embryophyta</taxon>
        <taxon>Tracheophyta</taxon>
        <taxon>Spermatophyta</taxon>
        <taxon>Magnoliopsida</taxon>
        <taxon>eudicotyledons</taxon>
        <taxon>Gunneridae</taxon>
        <taxon>Pentapetalae</taxon>
        <taxon>rosids</taxon>
        <taxon>fabids</taxon>
        <taxon>Fabales</taxon>
        <taxon>Fabaceae</taxon>
        <taxon>Papilionoideae</taxon>
        <taxon>50 kb inversion clade</taxon>
        <taxon>NPAAA clade</taxon>
        <taxon>Hologalegina</taxon>
        <taxon>IRL clade</taxon>
        <taxon>Trifolieae</taxon>
        <taxon>Medicago</taxon>
    </lineage>
</organism>
<name>I3T6M2_MEDTR</name>
<dbReference type="PANTHER" id="PTHR43205:SF52">
    <property type="entry name" value="NADP-DEPENDENT ALKENAL DOUBLE BOND REDUCTASE"/>
    <property type="match status" value="1"/>
</dbReference>